<reference evidence="1 2" key="1">
    <citation type="submission" date="2020-02" db="EMBL/GenBank/DDBJ databases">
        <authorList>
            <person name="Ma Q."/>
            <person name="Huang Y."/>
            <person name="Song X."/>
            <person name="Pei D."/>
        </authorList>
    </citation>
    <scope>NUCLEOTIDE SEQUENCE [LARGE SCALE GENOMIC DNA]</scope>
    <source>
        <strain evidence="1">Sxm20200214</strain>
        <tissue evidence="1">Leaf</tissue>
    </source>
</reference>
<keyword evidence="2" id="KW-1185">Reference proteome</keyword>
<comment type="caution">
    <text evidence="1">The sequence shown here is derived from an EMBL/GenBank/DDBJ whole genome shotgun (WGS) entry which is preliminary data.</text>
</comment>
<organism evidence="1 2">
    <name type="scientific">Brassica carinata</name>
    <name type="common">Ethiopian mustard</name>
    <name type="synonym">Abyssinian cabbage</name>
    <dbReference type="NCBI Taxonomy" id="52824"/>
    <lineage>
        <taxon>Eukaryota</taxon>
        <taxon>Viridiplantae</taxon>
        <taxon>Streptophyta</taxon>
        <taxon>Embryophyta</taxon>
        <taxon>Tracheophyta</taxon>
        <taxon>Spermatophyta</taxon>
        <taxon>Magnoliopsida</taxon>
        <taxon>eudicotyledons</taxon>
        <taxon>Gunneridae</taxon>
        <taxon>Pentapetalae</taxon>
        <taxon>rosids</taxon>
        <taxon>malvids</taxon>
        <taxon>Brassicales</taxon>
        <taxon>Brassicaceae</taxon>
        <taxon>Brassiceae</taxon>
        <taxon>Brassica</taxon>
    </lineage>
</organism>
<protein>
    <submittedName>
        <fullName evidence="1">Uncharacterized protein</fullName>
    </submittedName>
</protein>
<evidence type="ECO:0000313" key="2">
    <source>
        <dbReference type="Proteomes" id="UP000886595"/>
    </source>
</evidence>
<dbReference type="EMBL" id="JAAMPC010000003">
    <property type="protein sequence ID" value="KAG2323044.1"/>
    <property type="molecule type" value="Genomic_DNA"/>
</dbReference>
<evidence type="ECO:0000313" key="1">
    <source>
        <dbReference type="EMBL" id="KAG2323044.1"/>
    </source>
</evidence>
<proteinExistence type="predicted"/>
<name>A0A8X7W4S1_BRACI</name>
<accession>A0A8X7W4S1</accession>
<sequence>MTRPWVSPPGACYVVPHASGRMRGDTWVYTCPFACSLGIPEDSTTSTCLSACLGFMHAGHWVSMHMCMLRDMMTCHVSGVKMHGTASCTSTPPYYIDTQHVKWLIPRPYPLDQATSSFSIRFRDSVHLVNFSPDQSRIFSAPF</sequence>
<dbReference type="Proteomes" id="UP000886595">
    <property type="component" value="Unassembled WGS sequence"/>
</dbReference>
<dbReference type="AlphaFoldDB" id="A0A8X7W4S1"/>
<gene>
    <name evidence="1" type="ORF">Bca52824_016257</name>
</gene>